<reference evidence="1" key="2">
    <citation type="journal article" date="2015" name="Fish Shellfish Immunol.">
        <title>Early steps in the European eel (Anguilla anguilla)-Vibrio vulnificus interaction in the gills: Role of the RtxA13 toxin.</title>
        <authorList>
            <person name="Callol A."/>
            <person name="Pajuelo D."/>
            <person name="Ebbesson L."/>
            <person name="Teles M."/>
            <person name="MacKenzie S."/>
            <person name="Amaro C."/>
        </authorList>
    </citation>
    <scope>NUCLEOTIDE SEQUENCE</scope>
</reference>
<name>A0A0E9SZN6_ANGAN</name>
<evidence type="ECO:0000313" key="1">
    <source>
        <dbReference type="EMBL" id="JAH46766.1"/>
    </source>
</evidence>
<reference evidence="1" key="1">
    <citation type="submission" date="2014-11" db="EMBL/GenBank/DDBJ databases">
        <authorList>
            <person name="Amaro Gonzalez C."/>
        </authorList>
    </citation>
    <scope>NUCLEOTIDE SEQUENCE</scope>
</reference>
<protein>
    <submittedName>
        <fullName evidence="1">Uncharacterized protein</fullName>
    </submittedName>
</protein>
<accession>A0A0E9SZN6</accession>
<sequence length="16" mass="1862">MSFASAEPYNHMAFKM</sequence>
<dbReference type="EMBL" id="GBXM01061811">
    <property type="protein sequence ID" value="JAH46766.1"/>
    <property type="molecule type" value="Transcribed_RNA"/>
</dbReference>
<proteinExistence type="predicted"/>
<dbReference type="AlphaFoldDB" id="A0A0E9SZN6"/>
<organism evidence="1">
    <name type="scientific">Anguilla anguilla</name>
    <name type="common">European freshwater eel</name>
    <name type="synonym">Muraena anguilla</name>
    <dbReference type="NCBI Taxonomy" id="7936"/>
    <lineage>
        <taxon>Eukaryota</taxon>
        <taxon>Metazoa</taxon>
        <taxon>Chordata</taxon>
        <taxon>Craniata</taxon>
        <taxon>Vertebrata</taxon>
        <taxon>Euteleostomi</taxon>
        <taxon>Actinopterygii</taxon>
        <taxon>Neopterygii</taxon>
        <taxon>Teleostei</taxon>
        <taxon>Anguilliformes</taxon>
        <taxon>Anguillidae</taxon>
        <taxon>Anguilla</taxon>
    </lineage>
</organism>